<comment type="caution">
    <text evidence="1">The sequence shown here is derived from an EMBL/GenBank/DDBJ whole genome shotgun (WGS) entry which is preliminary data.</text>
</comment>
<gene>
    <name evidence="1" type="ORF">ALIPUT_01887</name>
</gene>
<organism evidence="1 2">
    <name type="scientific">Alistipes putredinis DSM 17216</name>
    <dbReference type="NCBI Taxonomy" id="445970"/>
    <lineage>
        <taxon>Bacteria</taxon>
        <taxon>Pseudomonadati</taxon>
        <taxon>Bacteroidota</taxon>
        <taxon>Bacteroidia</taxon>
        <taxon>Bacteroidales</taxon>
        <taxon>Rikenellaceae</taxon>
        <taxon>Alistipes</taxon>
    </lineage>
</organism>
<protein>
    <submittedName>
        <fullName evidence="1">Uncharacterized protein</fullName>
    </submittedName>
</protein>
<accession>B0MXN7</accession>
<sequence length="41" mass="4755">MNRIRTGSFNLTVCFCFARPFPFVASTANIVNLFCYRSIFE</sequence>
<evidence type="ECO:0000313" key="1">
    <source>
        <dbReference type="EMBL" id="EDS02364.1"/>
    </source>
</evidence>
<evidence type="ECO:0000313" key="2">
    <source>
        <dbReference type="Proteomes" id="UP000005819"/>
    </source>
</evidence>
<reference evidence="1" key="1">
    <citation type="submission" date="2007-10" db="EMBL/GenBank/DDBJ databases">
        <authorList>
            <person name="Fulton L."/>
            <person name="Clifton S."/>
            <person name="Fulton B."/>
            <person name="Xu J."/>
            <person name="Minx P."/>
            <person name="Pepin K.H."/>
            <person name="Johnson M."/>
            <person name="Thiruvilangam P."/>
            <person name="Bhonagiri V."/>
            <person name="Nash W.E."/>
            <person name="Mardis E.R."/>
            <person name="Wilson R.K."/>
        </authorList>
    </citation>
    <scope>NUCLEOTIDE SEQUENCE [LARGE SCALE GENOMIC DNA]</scope>
    <source>
        <strain evidence="1">DSM 17216</strain>
    </source>
</reference>
<dbReference type="EMBL" id="ABFK02000020">
    <property type="protein sequence ID" value="EDS02364.1"/>
    <property type="molecule type" value="Genomic_DNA"/>
</dbReference>
<dbReference type="AlphaFoldDB" id="B0MXN7"/>
<proteinExistence type="predicted"/>
<name>B0MXN7_9BACT</name>
<keyword evidence="2" id="KW-1185">Reference proteome</keyword>
<dbReference type="HOGENOM" id="CLU_3264722_0_0_10"/>
<reference evidence="1" key="2">
    <citation type="submission" date="2013-09" db="EMBL/GenBank/DDBJ databases">
        <title>Draft genome sequence of Alistipes putredinis (DSM 17216).</title>
        <authorList>
            <person name="Sudarsanam P."/>
            <person name="Ley R."/>
            <person name="Guruge J."/>
            <person name="Turnbaugh P.J."/>
            <person name="Mahowald M."/>
            <person name="Liep D."/>
            <person name="Gordon J."/>
        </authorList>
    </citation>
    <scope>NUCLEOTIDE SEQUENCE</scope>
    <source>
        <strain evidence="1">DSM 17216</strain>
    </source>
</reference>
<dbReference type="Proteomes" id="UP000005819">
    <property type="component" value="Unassembled WGS sequence"/>
</dbReference>